<dbReference type="RefSeq" id="WP_107107421.1">
    <property type="nucleotide sequence ID" value="NZ_JACHBI010000001.1"/>
</dbReference>
<dbReference type="EMBL" id="JACHBI010000001">
    <property type="protein sequence ID" value="MBB5571792.1"/>
    <property type="molecule type" value="Genomic_DNA"/>
</dbReference>
<sequence>MTMIRKLGILLMAAGMGLSGLEAGERLSVPGIHGFVSTAEARVGRPLTPVSVAGVARRTSRRCAAGVYAC</sequence>
<proteinExistence type="predicted"/>
<dbReference type="AlphaFoldDB" id="A0A7W8XLV3"/>
<evidence type="ECO:0000313" key="2">
    <source>
        <dbReference type="Proteomes" id="UP000549882"/>
    </source>
</evidence>
<keyword evidence="2" id="KW-1185">Reference proteome</keyword>
<comment type="caution">
    <text evidence="1">The sequence shown here is derived from an EMBL/GenBank/DDBJ whole genome shotgun (WGS) entry which is preliminary data.</text>
</comment>
<organism evidence="1 2">
    <name type="scientific">Rhizobium paranaense</name>
    <dbReference type="NCBI Taxonomy" id="1650438"/>
    <lineage>
        <taxon>Bacteria</taxon>
        <taxon>Pseudomonadati</taxon>
        <taxon>Pseudomonadota</taxon>
        <taxon>Alphaproteobacteria</taxon>
        <taxon>Hyphomicrobiales</taxon>
        <taxon>Rhizobiaceae</taxon>
        <taxon>Rhizobium/Agrobacterium group</taxon>
        <taxon>Rhizobium</taxon>
    </lineage>
</organism>
<accession>A0A7W8XLV3</accession>
<reference evidence="1 2" key="1">
    <citation type="submission" date="2020-08" db="EMBL/GenBank/DDBJ databases">
        <title>Genomic Encyclopedia of Type Strains, Phase IV (KMG-V): Genome sequencing to study the core and pangenomes of soil and plant-associated prokaryotes.</title>
        <authorList>
            <person name="Whitman W."/>
        </authorList>
    </citation>
    <scope>NUCLEOTIDE SEQUENCE [LARGE SCALE GENOMIC DNA]</scope>
    <source>
        <strain evidence="1 2">SEMIA 4064</strain>
    </source>
</reference>
<name>A0A7W8XLV3_9HYPH</name>
<protein>
    <submittedName>
        <fullName evidence="1">Uncharacterized protein</fullName>
    </submittedName>
</protein>
<evidence type="ECO:0000313" key="1">
    <source>
        <dbReference type="EMBL" id="MBB5571792.1"/>
    </source>
</evidence>
<gene>
    <name evidence="1" type="ORF">GGD50_000368</name>
</gene>
<dbReference type="Proteomes" id="UP000549882">
    <property type="component" value="Unassembled WGS sequence"/>
</dbReference>